<name>A0A1S0TG05_LOALO</name>
<dbReference type="EMBL" id="JH714129">
    <property type="protein sequence ID" value="EFO13036.2"/>
    <property type="molecule type" value="Genomic_DNA"/>
</dbReference>
<feature type="non-terminal residue" evidence="1">
    <location>
        <position position="1"/>
    </location>
</feature>
<evidence type="ECO:0000313" key="1">
    <source>
        <dbReference type="EMBL" id="EFO13036.2"/>
    </source>
</evidence>
<protein>
    <submittedName>
        <fullName evidence="1">Uncharacterized protein</fullName>
    </submittedName>
</protein>
<accession>A0A1S0TG05</accession>
<dbReference type="KEGG" id="loa:LOAG_15497"/>
<dbReference type="AlphaFoldDB" id="A0A1S0TG05"/>
<reference evidence="1" key="1">
    <citation type="submission" date="2012-04" db="EMBL/GenBank/DDBJ databases">
        <title>The Genome Sequence of Loa loa.</title>
        <authorList>
            <consortium name="The Broad Institute Genome Sequencing Platform"/>
            <consortium name="Broad Institute Genome Sequencing Center for Infectious Disease"/>
            <person name="Nutman T.B."/>
            <person name="Fink D.L."/>
            <person name="Russ C."/>
            <person name="Young S."/>
            <person name="Zeng Q."/>
            <person name="Gargeya S."/>
            <person name="Alvarado L."/>
            <person name="Berlin A."/>
            <person name="Chapman S.B."/>
            <person name="Chen Z."/>
            <person name="Freedman E."/>
            <person name="Gellesch M."/>
            <person name="Goldberg J."/>
            <person name="Griggs A."/>
            <person name="Gujja S."/>
            <person name="Heilman E.R."/>
            <person name="Heiman D."/>
            <person name="Howarth C."/>
            <person name="Mehta T."/>
            <person name="Neiman D."/>
            <person name="Pearson M."/>
            <person name="Roberts A."/>
            <person name="Saif S."/>
            <person name="Shea T."/>
            <person name="Shenoy N."/>
            <person name="Sisk P."/>
            <person name="Stolte C."/>
            <person name="Sykes S."/>
            <person name="White J."/>
            <person name="Yandava C."/>
            <person name="Haas B."/>
            <person name="Henn M.R."/>
            <person name="Nusbaum C."/>
            <person name="Birren B."/>
        </authorList>
    </citation>
    <scope>NUCLEOTIDE SEQUENCE [LARGE SCALE GENOMIC DNA]</scope>
</reference>
<dbReference type="CTD" id="9952986"/>
<dbReference type="InParanoid" id="A0A1S0TG05"/>
<organism evidence="1">
    <name type="scientific">Loa loa</name>
    <name type="common">Eye worm</name>
    <name type="synonym">Filaria loa</name>
    <dbReference type="NCBI Taxonomy" id="7209"/>
    <lineage>
        <taxon>Eukaryota</taxon>
        <taxon>Metazoa</taxon>
        <taxon>Ecdysozoa</taxon>
        <taxon>Nematoda</taxon>
        <taxon>Chromadorea</taxon>
        <taxon>Rhabditida</taxon>
        <taxon>Spirurina</taxon>
        <taxon>Spiruromorpha</taxon>
        <taxon>Filarioidea</taxon>
        <taxon>Onchocercidae</taxon>
        <taxon>Loa</taxon>
    </lineage>
</organism>
<dbReference type="GeneID" id="9952986"/>
<sequence>DFNEIHAFIVLSESPNMIRKIDNNGPPLFNHYIKIWVDKCVNGMIERRDGGNGQ</sequence>
<gene>
    <name evidence="1" type="ORF">LOAG_15497</name>
</gene>
<proteinExistence type="predicted"/>
<dbReference type="RefSeq" id="XP_003151033.2">
    <property type="nucleotide sequence ID" value="XM_003150985.2"/>
</dbReference>